<reference evidence="2" key="1">
    <citation type="journal article" date="1995" name="Eur. J. Epidemiol.">
        <title>Analysis of the entire nucleotide sequence of the cryptic plasmid QpH1 from Coxiella burnetti.</title>
        <authorList>
            <person name="Thiele D."/>
            <person name="Willems H."/>
            <person name="Haas M."/>
            <person name="Krauss H."/>
        </authorList>
    </citation>
    <scope>NUCLEOTIDE SEQUENCE [LARGE SCALE GENOMIC DNA]</scope>
    <source>
        <strain evidence="2">Nine Mile phase I</strain>
        <plasmid evidence="2">QpH1</plasmid>
    </source>
</reference>
<dbReference type="RefSeq" id="WP_010891169.1">
    <property type="nucleotide sequence ID" value="NC_002118.1"/>
</dbReference>
<name>Q45940_COXBE</name>
<feature type="region of interest" description="Disordered" evidence="1">
    <location>
        <begin position="288"/>
        <end position="340"/>
    </location>
</feature>
<feature type="compositionally biased region" description="Acidic residues" evidence="1">
    <location>
        <begin position="288"/>
        <end position="297"/>
    </location>
</feature>
<dbReference type="EMBL" id="X75356">
    <property type="protein sequence ID" value="CAA53121.1"/>
    <property type="molecule type" value="Genomic_DNA"/>
</dbReference>
<protein>
    <submittedName>
        <fullName evidence="2">Uncharacterized protein</fullName>
    </submittedName>
</protein>
<dbReference type="AlphaFoldDB" id="Q45940"/>
<accession>Q45940</accession>
<feature type="compositionally biased region" description="Basic and acidic residues" evidence="1">
    <location>
        <begin position="322"/>
        <end position="331"/>
    </location>
</feature>
<evidence type="ECO:0000313" key="2">
    <source>
        <dbReference type="EMBL" id="CAA53121.1"/>
    </source>
</evidence>
<organism evidence="2">
    <name type="scientific">Coxiella burnetii</name>
    <dbReference type="NCBI Taxonomy" id="777"/>
    <lineage>
        <taxon>Bacteria</taxon>
        <taxon>Pseudomonadati</taxon>
        <taxon>Pseudomonadota</taxon>
        <taxon>Gammaproteobacteria</taxon>
        <taxon>Legionellales</taxon>
        <taxon>Coxiellaceae</taxon>
        <taxon>Coxiella</taxon>
    </lineage>
</organism>
<evidence type="ECO:0000256" key="1">
    <source>
        <dbReference type="SAM" id="MobiDB-lite"/>
    </source>
</evidence>
<keyword evidence="2" id="KW-0614">Plasmid</keyword>
<sequence length="340" mass="39356">MRLEQPRNSLKRSTLDLIERVNRDEYPSLPQDSKCKDALVSAFRKTANFKKYNRPDVNSREQLISPSLTEEDLLGRIRQRYKEKIFAGGQEKFADQSFIAEQIASTYEDFKDNPTLPAYCGEMTYLLYYHLREEGIKPENMLVVGFSANAEDHVLLMYSSDEGFLEQIKNDYFEQAEEGEEAESYKNFIELCARRDKNQTLLLLDPWSQDNKILDLNQLDRDESTNEVIEDYFKNKREALEEGFQPHAIIDGVLEESRVSKATGSVINMETLSFQVDAFKPEELMEIDEENTSDSEEGTSKNRFRDTLFSNVPDSSSDSENEQEREKKELAGKTPSFRLC</sequence>
<geneLocation type="plasmid" evidence="2">
    <name>QpH1</name>
</geneLocation>
<proteinExistence type="predicted"/>